<protein>
    <recommendedName>
        <fullName evidence="3">PknH-like extracellular domain-containing protein</fullName>
    </recommendedName>
</protein>
<evidence type="ECO:0000313" key="2">
    <source>
        <dbReference type="Proteomes" id="UP000193087"/>
    </source>
</evidence>
<dbReference type="GeneID" id="93495090"/>
<name>A0A1X2AVX2_9MYCO</name>
<dbReference type="AlphaFoldDB" id="A0A1X2AVX2"/>
<evidence type="ECO:0000313" key="1">
    <source>
        <dbReference type="EMBL" id="ORW55544.1"/>
    </source>
</evidence>
<dbReference type="Proteomes" id="UP000193087">
    <property type="component" value="Unassembled WGS sequence"/>
</dbReference>
<keyword evidence="2" id="KW-1185">Reference proteome</keyword>
<evidence type="ECO:0008006" key="3">
    <source>
        <dbReference type="Google" id="ProtNLM"/>
    </source>
</evidence>
<comment type="caution">
    <text evidence="1">The sequence shown here is derived from an EMBL/GenBank/DDBJ whole genome shotgun (WGS) entry which is preliminary data.</text>
</comment>
<sequence length="271" mass="28612">MRSATAGQPWPRVVSAIALAVLGTCGLALLVTAPHPSRAASSTASLASRTDWALATALPASADFPADWGYSLTGRLQRAAPSPAEALAAQPSPAPAAVYAPETCGSIPKILDHSGGALAAYVQVDRYAQVFVQDAPPPDAAATGEGREHGPNARFAIWVVPDGPTRIASYLKWLDQCGAYRVTNYFLDGQVKDQRNVTSQVEARSADGADAAVTVTRTFTTIGSHDPSSTYHVSYYAVRGVLLECTIYMEGAELDQVKQIAFHTLTKLRGL</sequence>
<gene>
    <name evidence="1" type="ORF">AWC22_07660</name>
</gene>
<accession>A0A1X2AVX2</accession>
<dbReference type="EMBL" id="LQPQ01000260">
    <property type="protein sequence ID" value="ORW55544.1"/>
    <property type="molecule type" value="Genomic_DNA"/>
</dbReference>
<reference evidence="1 2" key="1">
    <citation type="submission" date="2016-01" db="EMBL/GenBank/DDBJ databases">
        <title>The new phylogeny of the genus Mycobacterium.</title>
        <authorList>
            <person name="Tarcisio F."/>
            <person name="Conor M."/>
            <person name="Antonella G."/>
            <person name="Elisabetta G."/>
            <person name="Giulia F.S."/>
            <person name="Sara T."/>
            <person name="Anna F."/>
            <person name="Clotilde B."/>
            <person name="Roberto B."/>
            <person name="Veronica D.S."/>
            <person name="Fabio R."/>
            <person name="Monica P."/>
            <person name="Olivier J."/>
            <person name="Enrico T."/>
            <person name="Nicola S."/>
        </authorList>
    </citation>
    <scope>NUCLEOTIDE SEQUENCE [LARGE SCALE GENOMIC DNA]</scope>
    <source>
        <strain evidence="1 2">DSM 45176</strain>
    </source>
</reference>
<dbReference type="RefSeq" id="WP_085253560.1">
    <property type="nucleotide sequence ID" value="NZ_CAJMWJ010000001.1"/>
</dbReference>
<organism evidence="1 2">
    <name type="scientific">Mycobacterium riyadhense</name>
    <dbReference type="NCBI Taxonomy" id="486698"/>
    <lineage>
        <taxon>Bacteria</taxon>
        <taxon>Bacillati</taxon>
        <taxon>Actinomycetota</taxon>
        <taxon>Actinomycetes</taxon>
        <taxon>Mycobacteriales</taxon>
        <taxon>Mycobacteriaceae</taxon>
        <taxon>Mycobacterium</taxon>
    </lineage>
</organism>
<dbReference type="OrthoDB" id="4694358at2"/>
<dbReference type="STRING" id="486698.AWC22_07660"/>
<proteinExistence type="predicted"/>